<feature type="non-terminal residue" evidence="2">
    <location>
        <position position="262"/>
    </location>
</feature>
<keyword evidence="3" id="KW-1185">Reference proteome</keyword>
<keyword evidence="1" id="KW-0732">Signal</keyword>
<evidence type="ECO:0000256" key="1">
    <source>
        <dbReference type="SAM" id="SignalP"/>
    </source>
</evidence>
<feature type="signal peptide" evidence="1">
    <location>
        <begin position="1"/>
        <end position="15"/>
    </location>
</feature>
<evidence type="ECO:0008006" key="4">
    <source>
        <dbReference type="Google" id="ProtNLM"/>
    </source>
</evidence>
<dbReference type="Proteomes" id="UP001445076">
    <property type="component" value="Unassembled WGS sequence"/>
</dbReference>
<dbReference type="AlphaFoldDB" id="A0AAW0XP72"/>
<evidence type="ECO:0000313" key="3">
    <source>
        <dbReference type="Proteomes" id="UP001445076"/>
    </source>
</evidence>
<evidence type="ECO:0000313" key="2">
    <source>
        <dbReference type="EMBL" id="KAK8739799.1"/>
    </source>
</evidence>
<gene>
    <name evidence="2" type="ORF">OTU49_003202</name>
</gene>
<name>A0AAW0XP72_CHEQU</name>
<dbReference type="EMBL" id="JARKIK010000035">
    <property type="protein sequence ID" value="KAK8739799.1"/>
    <property type="molecule type" value="Genomic_DNA"/>
</dbReference>
<reference evidence="2 3" key="1">
    <citation type="journal article" date="2024" name="BMC Genomics">
        <title>Genome assembly of redclaw crayfish (Cherax quadricarinatus) provides insights into its immune adaptation and hypoxia tolerance.</title>
        <authorList>
            <person name="Liu Z."/>
            <person name="Zheng J."/>
            <person name="Li H."/>
            <person name="Fang K."/>
            <person name="Wang S."/>
            <person name="He J."/>
            <person name="Zhou D."/>
            <person name="Weng S."/>
            <person name="Chi M."/>
            <person name="Gu Z."/>
            <person name="He J."/>
            <person name="Li F."/>
            <person name="Wang M."/>
        </authorList>
    </citation>
    <scope>NUCLEOTIDE SEQUENCE [LARGE SCALE GENOMIC DNA]</scope>
    <source>
        <strain evidence="2">ZL_2023a</strain>
    </source>
</reference>
<protein>
    <recommendedName>
        <fullName evidence="4">Zonadhesin</fullName>
    </recommendedName>
</protein>
<accession>A0AAW0XP72</accession>
<organism evidence="2 3">
    <name type="scientific">Cherax quadricarinatus</name>
    <name type="common">Australian red claw crayfish</name>
    <dbReference type="NCBI Taxonomy" id="27406"/>
    <lineage>
        <taxon>Eukaryota</taxon>
        <taxon>Metazoa</taxon>
        <taxon>Ecdysozoa</taxon>
        <taxon>Arthropoda</taxon>
        <taxon>Crustacea</taxon>
        <taxon>Multicrustacea</taxon>
        <taxon>Malacostraca</taxon>
        <taxon>Eumalacostraca</taxon>
        <taxon>Eucarida</taxon>
        <taxon>Decapoda</taxon>
        <taxon>Pleocyemata</taxon>
        <taxon>Astacidea</taxon>
        <taxon>Parastacoidea</taxon>
        <taxon>Parastacidae</taxon>
        <taxon>Cherax</taxon>
    </lineage>
</organism>
<feature type="chain" id="PRO_5043541943" description="Zonadhesin" evidence="1">
    <location>
        <begin position="16"/>
        <end position="262"/>
    </location>
</feature>
<comment type="caution">
    <text evidence="2">The sequence shown here is derived from an EMBL/GenBank/DDBJ whole genome shotgun (WGS) entry which is preliminary data.</text>
</comment>
<sequence>MRGFLVLLLVSFSRGSSIDRHRRELLGNLNALESSLDGYLPPAPPTPKPCQPSTIYNTKVQYSTVVIPSTVYNTNVQYVTQTDVRTNPVYTTIFSEIIRTQVVPSVQYKTVIITQTKENYRTQVITLPPQVYYVTKTQQDVRTQVQYQTVYTTRIQQVPTTIVRNVVSTLVVPQQVVSTIYKTQYVTRTQQLPGQTRTIYNTQYSTIYSTVVIPAQDVVKTTEVVRTNVVVQTITQPGQTQVIYSTVVVPVTTTIYTEVVIP</sequence>
<proteinExistence type="predicted"/>